<reference evidence="1 2" key="1">
    <citation type="journal article" date="2020" name="Sci. Rep.">
        <title>A novel cyanobacterial geosmin producer, revising GeoA distribution and dispersion patterns in Bacteria.</title>
        <authorList>
            <person name="Churro C."/>
            <person name="Semedo-Aguiar A.P."/>
            <person name="Silva A.D."/>
            <person name="Pereira-Leal J.B."/>
            <person name="Leite R.B."/>
        </authorList>
    </citation>
    <scope>NUCLEOTIDE SEQUENCE [LARGE SCALE GENOMIC DNA]</scope>
    <source>
        <strain evidence="1 2">IPMA8</strain>
    </source>
</reference>
<dbReference type="Proteomes" id="UP000702425">
    <property type="component" value="Unassembled WGS sequence"/>
</dbReference>
<dbReference type="RefSeq" id="WP_216670745.1">
    <property type="nucleotide sequence ID" value="NZ_SRRZ01000144.1"/>
</dbReference>
<dbReference type="EMBL" id="SRRZ01000144">
    <property type="protein sequence ID" value="NQE37664.1"/>
    <property type="molecule type" value="Genomic_DNA"/>
</dbReference>
<protein>
    <submittedName>
        <fullName evidence="1">Uncharacterized protein</fullName>
    </submittedName>
</protein>
<comment type="caution">
    <text evidence="1">The sequence shown here is derived from an EMBL/GenBank/DDBJ whole genome shotgun (WGS) entry which is preliminary data.</text>
</comment>
<organism evidence="1 2">
    <name type="scientific">Microcoleus asticus IPMA8</name>
    <dbReference type="NCBI Taxonomy" id="2563858"/>
    <lineage>
        <taxon>Bacteria</taxon>
        <taxon>Bacillati</taxon>
        <taxon>Cyanobacteriota</taxon>
        <taxon>Cyanophyceae</taxon>
        <taxon>Oscillatoriophycideae</taxon>
        <taxon>Oscillatoriales</taxon>
        <taxon>Microcoleaceae</taxon>
        <taxon>Microcoleus</taxon>
        <taxon>Microcoleus asticus</taxon>
    </lineage>
</organism>
<evidence type="ECO:0000313" key="2">
    <source>
        <dbReference type="Proteomes" id="UP000702425"/>
    </source>
</evidence>
<proteinExistence type="predicted"/>
<sequence>MKTLLRKSISVVLTVAVVVLATDLVQAQRRPPGTASLGEMNCKGINGGGYEVINEDIPIGLEIFRAVAYFGNRAHFSIGKGWLEQVACRLAEPGQKPRFKTLTLGFGFSDKSNKSSYNGALVRLTIYKDGNFADYRDVTFGQKLVWPINVTNVRSIALEADCKRSPINNCPVLYIYQDILE</sequence>
<accession>A0ABX2D4S4</accession>
<name>A0ABX2D4S4_9CYAN</name>
<evidence type="ECO:0000313" key="1">
    <source>
        <dbReference type="EMBL" id="NQE37664.1"/>
    </source>
</evidence>
<gene>
    <name evidence="1" type="ORF">E5S67_05439</name>
</gene>
<keyword evidence="2" id="KW-1185">Reference proteome</keyword>